<organism evidence="6 7">
    <name type="scientific">Echinicola pacifica</name>
    <dbReference type="NCBI Taxonomy" id="346377"/>
    <lineage>
        <taxon>Bacteria</taxon>
        <taxon>Pseudomonadati</taxon>
        <taxon>Bacteroidota</taxon>
        <taxon>Cytophagia</taxon>
        <taxon>Cytophagales</taxon>
        <taxon>Cyclobacteriaceae</taxon>
        <taxon>Echinicola</taxon>
    </lineage>
</organism>
<keyword evidence="7" id="KW-1185">Reference proteome</keyword>
<evidence type="ECO:0000256" key="1">
    <source>
        <dbReference type="ARBA" id="ARBA00004141"/>
    </source>
</evidence>
<name>A0A918PSK4_9BACT</name>
<gene>
    <name evidence="6" type="ORF">GCM10007049_11390</name>
</gene>
<dbReference type="GO" id="GO:0016020">
    <property type="term" value="C:membrane"/>
    <property type="evidence" value="ECO:0007669"/>
    <property type="project" value="UniProtKB-SubCell"/>
</dbReference>
<reference evidence="6" key="2">
    <citation type="submission" date="2020-09" db="EMBL/GenBank/DDBJ databases">
        <authorList>
            <person name="Sun Q."/>
            <person name="Kim S."/>
        </authorList>
    </citation>
    <scope>NUCLEOTIDE SEQUENCE</scope>
    <source>
        <strain evidence="6">KCTC 12368</strain>
    </source>
</reference>
<evidence type="ECO:0000256" key="2">
    <source>
        <dbReference type="ARBA" id="ARBA00022692"/>
    </source>
</evidence>
<dbReference type="Proteomes" id="UP000619457">
    <property type="component" value="Unassembled WGS sequence"/>
</dbReference>
<evidence type="ECO:0000259" key="5">
    <source>
        <dbReference type="Pfam" id="PF05154"/>
    </source>
</evidence>
<keyword evidence="3" id="KW-1133">Transmembrane helix</keyword>
<keyword evidence="2" id="KW-0812">Transmembrane</keyword>
<comment type="subcellular location">
    <subcellularLocation>
        <location evidence="1">Membrane</location>
        <topology evidence="1">Multi-pass membrane protein</topology>
    </subcellularLocation>
</comment>
<evidence type="ECO:0000256" key="3">
    <source>
        <dbReference type="ARBA" id="ARBA00022989"/>
    </source>
</evidence>
<dbReference type="InterPro" id="IPR007829">
    <property type="entry name" value="TM2"/>
</dbReference>
<evidence type="ECO:0000313" key="7">
    <source>
        <dbReference type="Proteomes" id="UP000619457"/>
    </source>
</evidence>
<feature type="domain" description="TM2" evidence="5">
    <location>
        <begin position="54"/>
        <end position="93"/>
    </location>
</feature>
<dbReference type="InterPro" id="IPR050932">
    <property type="entry name" value="TM2D1-3-like"/>
</dbReference>
<dbReference type="EMBL" id="BMWX01000002">
    <property type="protein sequence ID" value="GGZ20536.1"/>
    <property type="molecule type" value="Genomic_DNA"/>
</dbReference>
<dbReference type="AlphaFoldDB" id="A0A918PSK4"/>
<sequence>MSISKVDLFLMVKGKHFENYQISNIYNRLTGLRESDWQAVYMQDFHDPTSIQVISVLAGSLGIDRFMLGDVGLGVAKLLTCGGFGVWTIVDWFLIQGVAKEKNGEKLRQTLAHMPNESEQE</sequence>
<proteinExistence type="predicted"/>
<accession>A0A918PSK4</accession>
<dbReference type="PANTHER" id="PTHR21016">
    <property type="entry name" value="BETA-AMYLOID BINDING PROTEIN-RELATED"/>
    <property type="match status" value="1"/>
</dbReference>
<dbReference type="RefSeq" id="WP_018472328.1">
    <property type="nucleotide sequence ID" value="NZ_BMWX01000002.1"/>
</dbReference>
<evidence type="ECO:0000313" key="6">
    <source>
        <dbReference type="EMBL" id="GGZ20536.1"/>
    </source>
</evidence>
<keyword evidence="4" id="KW-0472">Membrane</keyword>
<comment type="caution">
    <text evidence="6">The sequence shown here is derived from an EMBL/GenBank/DDBJ whole genome shotgun (WGS) entry which is preliminary data.</text>
</comment>
<evidence type="ECO:0000256" key="4">
    <source>
        <dbReference type="ARBA" id="ARBA00023136"/>
    </source>
</evidence>
<dbReference type="Pfam" id="PF05154">
    <property type="entry name" value="TM2"/>
    <property type="match status" value="1"/>
</dbReference>
<protein>
    <recommendedName>
        <fullName evidence="5">TM2 domain-containing protein</fullName>
    </recommendedName>
</protein>
<reference evidence="6" key="1">
    <citation type="journal article" date="2014" name="Int. J. Syst. Evol. Microbiol.">
        <title>Complete genome sequence of Corynebacterium casei LMG S-19264T (=DSM 44701T), isolated from a smear-ripened cheese.</title>
        <authorList>
            <consortium name="US DOE Joint Genome Institute (JGI-PGF)"/>
            <person name="Walter F."/>
            <person name="Albersmeier A."/>
            <person name="Kalinowski J."/>
            <person name="Ruckert C."/>
        </authorList>
    </citation>
    <scope>NUCLEOTIDE SEQUENCE</scope>
    <source>
        <strain evidence="6">KCTC 12368</strain>
    </source>
</reference>
<dbReference type="PANTHER" id="PTHR21016:SF25">
    <property type="entry name" value="TM2 DOMAIN-CONTAINING PROTEIN DDB_G0277895-RELATED"/>
    <property type="match status" value="1"/>
</dbReference>